<proteinExistence type="predicted"/>
<evidence type="ECO:0000313" key="2">
    <source>
        <dbReference type="EMBL" id="KAJ4335520.1"/>
    </source>
</evidence>
<name>A0A9W8WYP0_9PLEO</name>
<feature type="compositionally biased region" description="Basic residues" evidence="1">
    <location>
        <begin position="23"/>
        <end position="40"/>
    </location>
</feature>
<evidence type="ECO:0000313" key="3">
    <source>
        <dbReference type="Proteomes" id="UP001140562"/>
    </source>
</evidence>
<dbReference type="AlphaFoldDB" id="A0A9W8WYP0"/>
<comment type="caution">
    <text evidence="2">The sequence shown here is derived from an EMBL/GenBank/DDBJ whole genome shotgun (WGS) entry which is preliminary data.</text>
</comment>
<protein>
    <submittedName>
        <fullName evidence="2">Uncharacterized protein</fullName>
    </submittedName>
</protein>
<gene>
    <name evidence="2" type="ORF">N0V87_006049</name>
</gene>
<evidence type="ECO:0000256" key="1">
    <source>
        <dbReference type="SAM" id="MobiDB-lite"/>
    </source>
</evidence>
<keyword evidence="3" id="KW-1185">Reference proteome</keyword>
<dbReference type="Proteomes" id="UP001140562">
    <property type="component" value="Unassembled WGS sequence"/>
</dbReference>
<sequence>MSAPNATAAASVNNAATIAAAAKKTKMKDKNNRNRKKRREKEKDTGDTAKEKDTMQTEPAAEHPHAQDTTFHHQAQPLAMTANHQPQDLALDHSFLLSTLQDLRDKVGALTMPLPTQAPDLSKQEASRLALLTELLTEQRPMFLTRVRKTQARALKDPLGPLWYETTVMNASITFSWTSVRYGPSEFFKVTGRPEWLRNRLDWLKTEKAKLQSSESGKF</sequence>
<feature type="compositionally biased region" description="Basic and acidic residues" evidence="1">
    <location>
        <begin position="41"/>
        <end position="66"/>
    </location>
</feature>
<feature type="region of interest" description="Disordered" evidence="1">
    <location>
        <begin position="20"/>
        <end position="70"/>
    </location>
</feature>
<accession>A0A9W8WYP0</accession>
<reference evidence="2" key="1">
    <citation type="submission" date="2022-10" db="EMBL/GenBank/DDBJ databases">
        <title>Tapping the CABI collections for fungal endophytes: first genome assemblies for Collariella, Neodidymelliopsis, Ascochyta clinopodiicola, Didymella pomorum, Didymosphaeria variabile, Neocosmospora piperis and Neocucurbitaria cava.</title>
        <authorList>
            <person name="Hill R."/>
        </authorList>
    </citation>
    <scope>NUCLEOTIDE SEQUENCE</scope>
    <source>
        <strain evidence="2">IMI 360193</strain>
    </source>
</reference>
<organism evidence="2 3">
    <name type="scientific">Didymella glomerata</name>
    <dbReference type="NCBI Taxonomy" id="749621"/>
    <lineage>
        <taxon>Eukaryota</taxon>
        <taxon>Fungi</taxon>
        <taxon>Dikarya</taxon>
        <taxon>Ascomycota</taxon>
        <taxon>Pezizomycotina</taxon>
        <taxon>Dothideomycetes</taxon>
        <taxon>Pleosporomycetidae</taxon>
        <taxon>Pleosporales</taxon>
        <taxon>Pleosporineae</taxon>
        <taxon>Didymellaceae</taxon>
        <taxon>Didymella</taxon>
    </lineage>
</organism>
<dbReference type="EMBL" id="JAPEUV010000060">
    <property type="protein sequence ID" value="KAJ4335520.1"/>
    <property type="molecule type" value="Genomic_DNA"/>
</dbReference>